<dbReference type="AlphaFoldDB" id="A0A7W9KEX5"/>
<gene>
    <name evidence="3" type="ORF">BJ998_002573</name>
</gene>
<evidence type="ECO:0000313" key="3">
    <source>
        <dbReference type="EMBL" id="MBB5891377.1"/>
    </source>
</evidence>
<dbReference type="InterPro" id="IPR016163">
    <property type="entry name" value="Ald_DH_C"/>
</dbReference>
<accession>A0A7W9KEX5</accession>
<dbReference type="EC" id="1.2.1.4" evidence="3"/>
<evidence type="ECO:0000313" key="4">
    <source>
        <dbReference type="Proteomes" id="UP000585638"/>
    </source>
</evidence>
<sequence length="506" mass="52926">MTAIHTWTAAYDPRTGRELPGGEAASDSDDIERVVAAAAAAAPELEALGRAGRADLLRGLARALDARRDEVVTRADGETALGRKRLAGELDRTVYQLAFFADVIEEGSYVEATIDHTGQTPMGLRPDLRRMLVPLGPVAVFGASNFPLAFSVPGGDTASALAAGNPVVVKAHGSHPGTSRLVFDILRDAVSDAGAPDGTIGILFGREAGERLVRHPAVRAVGFTGSLSGGRALLDAINSREDPIPFYGELSSVNALVVTEDAARERAVEIGAGIVNSVTGSAGQLCTKPGLVLVPAGEGGDALVAAAAAALDSAEVVPLLNQRIQKSYVEDTRQLRARPGVSTVAEGGPVRDGFRVPPLLVTTDAEHAPDAAFAEYFGPAAVIVRYATPTELTAVIRRLPASLTASVHLGKAEVAPPWLDGLRRTAGRLVFNGYPTGVAVSWAQHHGGPWPATNSVFTSVGATAIRRFLRPVTWQDAPAEFLPEELRDAPAHPVPRRVDGVLELAT</sequence>
<dbReference type="Proteomes" id="UP000585638">
    <property type="component" value="Unassembled WGS sequence"/>
</dbReference>
<keyword evidence="1 3" id="KW-0560">Oxidoreductase</keyword>
<protein>
    <submittedName>
        <fullName evidence="3">NADP-dependent aldehyde dehydrogenase</fullName>
        <ecNumber evidence="3">1.2.1.4</ecNumber>
    </submittedName>
</protein>
<dbReference type="PANTHER" id="PTHR43353">
    <property type="entry name" value="SUCCINATE-SEMIALDEHYDE DEHYDROGENASE, MITOCHONDRIAL"/>
    <property type="match status" value="1"/>
</dbReference>
<dbReference type="InterPro" id="IPR044151">
    <property type="entry name" value="ALDH_KGSADH"/>
</dbReference>
<dbReference type="InterPro" id="IPR016162">
    <property type="entry name" value="Ald_DH_N"/>
</dbReference>
<feature type="domain" description="Aldehyde dehydrogenase" evidence="2">
    <location>
        <begin position="11"/>
        <end position="447"/>
    </location>
</feature>
<dbReference type="Gene3D" id="3.40.309.10">
    <property type="entry name" value="Aldehyde Dehydrogenase, Chain A, domain 2"/>
    <property type="match status" value="1"/>
</dbReference>
<dbReference type="Pfam" id="PF00171">
    <property type="entry name" value="Aldedh"/>
    <property type="match status" value="1"/>
</dbReference>
<dbReference type="RefSeq" id="WP_312890077.1">
    <property type="nucleotide sequence ID" value="NZ_BAAAWY010000053.1"/>
</dbReference>
<proteinExistence type="predicted"/>
<dbReference type="InterPro" id="IPR016161">
    <property type="entry name" value="Ald_DH/histidinol_DH"/>
</dbReference>
<keyword evidence="4" id="KW-1185">Reference proteome</keyword>
<dbReference type="Gene3D" id="3.40.605.10">
    <property type="entry name" value="Aldehyde Dehydrogenase, Chain A, domain 1"/>
    <property type="match status" value="1"/>
</dbReference>
<organism evidence="3 4">
    <name type="scientific">Kutzneria kofuensis</name>
    <dbReference type="NCBI Taxonomy" id="103725"/>
    <lineage>
        <taxon>Bacteria</taxon>
        <taxon>Bacillati</taxon>
        <taxon>Actinomycetota</taxon>
        <taxon>Actinomycetes</taxon>
        <taxon>Pseudonocardiales</taxon>
        <taxon>Pseudonocardiaceae</taxon>
        <taxon>Kutzneria</taxon>
    </lineage>
</organism>
<dbReference type="CDD" id="cd07129">
    <property type="entry name" value="ALDH_KGSADH"/>
    <property type="match status" value="1"/>
</dbReference>
<comment type="caution">
    <text evidence="3">The sequence shown here is derived from an EMBL/GenBank/DDBJ whole genome shotgun (WGS) entry which is preliminary data.</text>
</comment>
<dbReference type="EMBL" id="JACHIR010000001">
    <property type="protein sequence ID" value="MBB5891377.1"/>
    <property type="molecule type" value="Genomic_DNA"/>
</dbReference>
<dbReference type="InterPro" id="IPR050740">
    <property type="entry name" value="Aldehyde_DH_Superfamily"/>
</dbReference>
<dbReference type="InterPro" id="IPR015590">
    <property type="entry name" value="Aldehyde_DH_dom"/>
</dbReference>
<dbReference type="SUPFAM" id="SSF53720">
    <property type="entry name" value="ALDH-like"/>
    <property type="match status" value="1"/>
</dbReference>
<evidence type="ECO:0000259" key="2">
    <source>
        <dbReference type="Pfam" id="PF00171"/>
    </source>
</evidence>
<evidence type="ECO:0000256" key="1">
    <source>
        <dbReference type="ARBA" id="ARBA00023002"/>
    </source>
</evidence>
<dbReference type="GO" id="GO:0033721">
    <property type="term" value="F:aldehyde dehydrogenase (NADP+) activity"/>
    <property type="evidence" value="ECO:0007669"/>
    <property type="project" value="UniProtKB-EC"/>
</dbReference>
<name>A0A7W9KEX5_9PSEU</name>
<reference evidence="3 4" key="1">
    <citation type="submission" date="2020-08" db="EMBL/GenBank/DDBJ databases">
        <title>Sequencing the genomes of 1000 actinobacteria strains.</title>
        <authorList>
            <person name="Klenk H.-P."/>
        </authorList>
    </citation>
    <scope>NUCLEOTIDE SEQUENCE [LARGE SCALE GENOMIC DNA]</scope>
    <source>
        <strain evidence="3 4">DSM 43851</strain>
    </source>
</reference>
<dbReference type="PANTHER" id="PTHR43353:SF3">
    <property type="entry name" value="ALDEHYDE DEHYDROGENASE-RELATED"/>
    <property type="match status" value="1"/>
</dbReference>